<dbReference type="AlphaFoldDB" id="F2NTH1"/>
<dbReference type="RefSeq" id="WP_013702214.1">
    <property type="nucleotide sequence ID" value="NC_015385.1"/>
</dbReference>
<dbReference type="InterPro" id="IPR023799">
    <property type="entry name" value="RbfA_dom_sf"/>
</dbReference>
<comment type="similarity">
    <text evidence="2">Belongs to the RbfA family.</text>
</comment>
<dbReference type="KEGG" id="tsu:Tresu_2090"/>
<dbReference type="HOGENOM" id="CLU_089475_6_5_12"/>
<dbReference type="NCBIfam" id="TIGR00082">
    <property type="entry name" value="rbfA"/>
    <property type="match status" value="1"/>
</dbReference>
<sequence>MGQYRMDRLGNLLREEIATLIMRHEVKDPRVNEFLTINRVEVVKDLSCAKVYVSSFLDDASVERGVKGLQSAAGFIQSTIAKKVSIYRFPKLTFVADFSMKEGYKMVQKLNALENESRQIEISQNEQNAREDQE</sequence>
<dbReference type="PANTHER" id="PTHR33515">
    <property type="entry name" value="RIBOSOME-BINDING FACTOR A, CHLOROPLASTIC-RELATED"/>
    <property type="match status" value="1"/>
</dbReference>
<evidence type="ECO:0000313" key="3">
    <source>
        <dbReference type="EMBL" id="AEB14960.1"/>
    </source>
</evidence>
<dbReference type="eggNOG" id="COG0858">
    <property type="taxonomic scope" value="Bacteria"/>
</dbReference>
<dbReference type="PANTHER" id="PTHR33515:SF1">
    <property type="entry name" value="RIBOSOME-BINDING FACTOR A, CHLOROPLASTIC-RELATED"/>
    <property type="match status" value="1"/>
</dbReference>
<organism evidence="3 4">
    <name type="scientific">Treponema succinifaciens (strain ATCC 33096 / DSM 2489 / 6091)</name>
    <dbReference type="NCBI Taxonomy" id="869209"/>
    <lineage>
        <taxon>Bacteria</taxon>
        <taxon>Pseudomonadati</taxon>
        <taxon>Spirochaetota</taxon>
        <taxon>Spirochaetia</taxon>
        <taxon>Spirochaetales</taxon>
        <taxon>Treponemataceae</taxon>
        <taxon>Treponema</taxon>
    </lineage>
</organism>
<dbReference type="InterPro" id="IPR020053">
    <property type="entry name" value="Ribosome-bd_factorA_CS"/>
</dbReference>
<dbReference type="OrthoDB" id="370444at2"/>
<protein>
    <recommendedName>
        <fullName evidence="2">Ribosome-binding factor A</fullName>
    </recommendedName>
</protein>
<name>F2NTH1_TRES6</name>
<reference evidence="3 4" key="1">
    <citation type="journal article" date="2011" name="Stand. Genomic Sci.">
        <title>Complete genome sequence of Treponema succinifaciens type strain (6091).</title>
        <authorList>
            <person name="Han C."/>
            <person name="Gronow S."/>
            <person name="Teshima H."/>
            <person name="Lapidus A."/>
            <person name="Nolan M."/>
            <person name="Lucas S."/>
            <person name="Hammon N."/>
            <person name="Deshpande S."/>
            <person name="Cheng J.F."/>
            <person name="Zeytun A."/>
            <person name="Tapia R."/>
            <person name="Goodwin L."/>
            <person name="Pitluck S."/>
            <person name="Liolios K."/>
            <person name="Pagani I."/>
            <person name="Ivanova N."/>
            <person name="Mavromatis K."/>
            <person name="Mikhailova N."/>
            <person name="Huntemann M."/>
            <person name="Pati A."/>
            <person name="Chen A."/>
            <person name="Palaniappan K."/>
            <person name="Land M."/>
            <person name="Hauser L."/>
            <person name="Brambilla E.M."/>
            <person name="Rohde M."/>
            <person name="Goker M."/>
            <person name="Woyke T."/>
            <person name="Bristow J."/>
            <person name="Eisen J.A."/>
            <person name="Markowitz V."/>
            <person name="Hugenholtz P."/>
            <person name="Kyrpides N.C."/>
            <person name="Klenk H.P."/>
            <person name="Detter J.C."/>
        </authorList>
    </citation>
    <scope>NUCLEOTIDE SEQUENCE [LARGE SCALE GENOMIC DNA]</scope>
    <source>
        <strain evidence="4">ATCC 33096 / DSM 2489 / 6091</strain>
    </source>
</reference>
<gene>
    <name evidence="2" type="primary">rbfA</name>
    <name evidence="3" type="ordered locus">Tresu_2090</name>
</gene>
<evidence type="ECO:0000256" key="1">
    <source>
        <dbReference type="ARBA" id="ARBA00022517"/>
    </source>
</evidence>
<keyword evidence="1 2" id="KW-0690">Ribosome biogenesis</keyword>
<dbReference type="PROSITE" id="PS01319">
    <property type="entry name" value="RBFA"/>
    <property type="match status" value="1"/>
</dbReference>
<dbReference type="InterPro" id="IPR000238">
    <property type="entry name" value="RbfA"/>
</dbReference>
<comment type="subunit">
    <text evidence="2">Monomer. Binds 30S ribosomal subunits, but not 50S ribosomal subunits or 70S ribosomes.</text>
</comment>
<keyword evidence="4" id="KW-1185">Reference proteome</keyword>
<dbReference type="InterPro" id="IPR015946">
    <property type="entry name" value="KH_dom-like_a/b"/>
</dbReference>
<accession>F2NTH1</accession>
<dbReference type="HAMAP" id="MF_00003">
    <property type="entry name" value="RbfA"/>
    <property type="match status" value="1"/>
</dbReference>
<comment type="function">
    <text evidence="2">One of several proteins that assist in the late maturation steps of the functional core of the 30S ribosomal subunit. Associates with free 30S ribosomal subunits (but not with 30S subunits that are part of 70S ribosomes or polysomes). Required for efficient processing of 16S rRNA. May interact with the 5'-terminal helix region of 16S rRNA.</text>
</comment>
<dbReference type="Proteomes" id="UP000006852">
    <property type="component" value="Chromosome"/>
</dbReference>
<dbReference type="STRING" id="869209.Tresu_2090"/>
<reference evidence="4" key="2">
    <citation type="submission" date="2011-04" db="EMBL/GenBank/DDBJ databases">
        <title>The complete genome of chromosome of Treponema succinifaciens DSM 2489.</title>
        <authorList>
            <person name="Lucas S."/>
            <person name="Copeland A."/>
            <person name="Lapidus A."/>
            <person name="Bruce D."/>
            <person name="Goodwin L."/>
            <person name="Pitluck S."/>
            <person name="Peters L."/>
            <person name="Kyrpides N."/>
            <person name="Mavromatis K."/>
            <person name="Ivanova N."/>
            <person name="Ovchinnikova G."/>
            <person name="Teshima H."/>
            <person name="Detter J.C."/>
            <person name="Tapia R."/>
            <person name="Han C."/>
            <person name="Land M."/>
            <person name="Hauser L."/>
            <person name="Markowitz V."/>
            <person name="Cheng J.-F."/>
            <person name="Hugenholtz P."/>
            <person name="Woyke T."/>
            <person name="Wu D."/>
            <person name="Gronow S."/>
            <person name="Wellnitz S."/>
            <person name="Brambilla E."/>
            <person name="Klenk H.-P."/>
            <person name="Eisen J.A."/>
        </authorList>
    </citation>
    <scope>NUCLEOTIDE SEQUENCE [LARGE SCALE GENOMIC DNA]</scope>
    <source>
        <strain evidence="4">ATCC 33096 / DSM 2489 / 6091</strain>
    </source>
</reference>
<dbReference type="GO" id="GO:0005829">
    <property type="term" value="C:cytosol"/>
    <property type="evidence" value="ECO:0007669"/>
    <property type="project" value="TreeGrafter"/>
</dbReference>
<dbReference type="GO" id="GO:0030490">
    <property type="term" value="P:maturation of SSU-rRNA"/>
    <property type="evidence" value="ECO:0007669"/>
    <property type="project" value="UniProtKB-UniRule"/>
</dbReference>
<keyword evidence="2" id="KW-0963">Cytoplasm</keyword>
<dbReference type="Pfam" id="PF02033">
    <property type="entry name" value="RBFA"/>
    <property type="match status" value="1"/>
</dbReference>
<evidence type="ECO:0000313" key="4">
    <source>
        <dbReference type="Proteomes" id="UP000006852"/>
    </source>
</evidence>
<dbReference type="Gene3D" id="3.30.300.20">
    <property type="match status" value="1"/>
</dbReference>
<dbReference type="SUPFAM" id="SSF89919">
    <property type="entry name" value="Ribosome-binding factor A, RbfA"/>
    <property type="match status" value="1"/>
</dbReference>
<comment type="subcellular location">
    <subcellularLocation>
        <location evidence="2">Cytoplasm</location>
    </subcellularLocation>
</comment>
<dbReference type="EMBL" id="CP002631">
    <property type="protein sequence ID" value="AEB14960.1"/>
    <property type="molecule type" value="Genomic_DNA"/>
</dbReference>
<dbReference type="GeneID" id="302999213"/>
<proteinExistence type="inferred from homology"/>
<dbReference type="GO" id="GO:0043024">
    <property type="term" value="F:ribosomal small subunit binding"/>
    <property type="evidence" value="ECO:0007669"/>
    <property type="project" value="TreeGrafter"/>
</dbReference>
<evidence type="ECO:0000256" key="2">
    <source>
        <dbReference type="HAMAP-Rule" id="MF_00003"/>
    </source>
</evidence>